<keyword evidence="3" id="KW-0808">Transferase</keyword>
<keyword evidence="4" id="KW-1185">Reference proteome</keyword>
<dbReference type="InterPro" id="IPR028994">
    <property type="entry name" value="Integrin_alpha_N"/>
</dbReference>
<dbReference type="PANTHER" id="PTHR46580:SF2">
    <property type="entry name" value="MAM DOMAIN-CONTAINING PROTEIN"/>
    <property type="match status" value="1"/>
</dbReference>
<sequence length="464" mass="48086">MFLTAVGDMGCRRSMEATGARRAAALATGVALLFTGACDTDKGGGRADDKAPTATLPVTSPTATAPVPRGRGSKVADDVNGDGYPDFAYSAECGAYEPARAYRKSCLVVLYGSAHGLDPAVHTLLEPGDAALPKYVDAHPTWNPSLVDLDGDGYADIKYGAFVVWGGPTGPRPDTPDSTLPDGTTGPGDFDGDGHPDLAAASDPFRILYGPFDRKARPSRTDPDGLAPITGSFAEGEGGLSAGDADGDDKTDLVASARGYNGEPTLVLLHTGPAGSDAPAQRLRSGSSLAFGDFDGDGKGDIAVGHNGNRSDDEDDVDETEAPAVHDTLTVYPGDGGTPHQLKDVLGYFITGDLDGDGCDELLVNPHTGPDITVLHGSPGGLGSRSILRRTGPSRVPGTKRAVASYNRYAIVSTVRDFDGDGHAEAVLRWSLPSGDGPSQWWIVEDGKDVRAFTDQPFTDASVT</sequence>
<dbReference type="Proteomes" id="UP000516444">
    <property type="component" value="Chromosome"/>
</dbReference>
<feature type="region of interest" description="Disordered" evidence="2">
    <location>
        <begin position="42"/>
        <end position="73"/>
    </location>
</feature>
<organism evidence="3 4">
    <name type="scientific">Streptomyces aurantiacus</name>
    <dbReference type="NCBI Taxonomy" id="47760"/>
    <lineage>
        <taxon>Bacteria</taxon>
        <taxon>Bacillati</taxon>
        <taxon>Actinomycetota</taxon>
        <taxon>Actinomycetes</taxon>
        <taxon>Kitasatosporales</taxon>
        <taxon>Streptomycetaceae</taxon>
        <taxon>Streptomyces</taxon>
        <taxon>Streptomyces aurantiacus group</taxon>
    </lineage>
</organism>
<reference evidence="3 4" key="1">
    <citation type="journal article" date="2014" name="Int. J. Syst. Evol. Microbiol.">
        <title>Complete genome sequence of Corynebacterium casei LMG S-19264T (=DSM 44701T), isolated from a smear-ripened cheese.</title>
        <authorList>
            <consortium name="US DOE Joint Genome Institute (JGI-PGF)"/>
            <person name="Walter F."/>
            <person name="Albersmeier A."/>
            <person name="Kalinowski J."/>
            <person name="Ruckert C."/>
        </authorList>
    </citation>
    <scope>NUCLEOTIDE SEQUENCE [LARGE SCALE GENOMIC DNA]</scope>
    <source>
        <strain evidence="3 4">JCM 4677</strain>
    </source>
</reference>
<accession>A0A7G1PGF3</accession>
<evidence type="ECO:0000256" key="2">
    <source>
        <dbReference type="SAM" id="MobiDB-lite"/>
    </source>
</evidence>
<keyword evidence="3" id="KW-0418">Kinase</keyword>
<feature type="compositionally biased region" description="Basic and acidic residues" evidence="2">
    <location>
        <begin position="212"/>
        <end position="223"/>
    </location>
</feature>
<dbReference type="PANTHER" id="PTHR46580">
    <property type="entry name" value="SENSOR KINASE-RELATED"/>
    <property type="match status" value="1"/>
</dbReference>
<evidence type="ECO:0000256" key="1">
    <source>
        <dbReference type="ARBA" id="ARBA00022729"/>
    </source>
</evidence>
<dbReference type="EMBL" id="AP023440">
    <property type="protein sequence ID" value="BCL33384.1"/>
    <property type="molecule type" value="Genomic_DNA"/>
</dbReference>
<feature type="compositionally biased region" description="Low complexity" evidence="2">
    <location>
        <begin position="52"/>
        <end position="68"/>
    </location>
</feature>
<feature type="compositionally biased region" description="Low complexity" evidence="2">
    <location>
        <begin position="176"/>
        <end position="188"/>
    </location>
</feature>
<dbReference type="GO" id="GO:0016301">
    <property type="term" value="F:kinase activity"/>
    <property type="evidence" value="ECO:0007669"/>
    <property type="project" value="UniProtKB-KW"/>
</dbReference>
<dbReference type="Gene3D" id="2.130.10.130">
    <property type="entry name" value="Integrin alpha, N-terminal"/>
    <property type="match status" value="2"/>
</dbReference>
<dbReference type="AlphaFoldDB" id="A0A7G1PGF3"/>
<feature type="region of interest" description="Disordered" evidence="2">
    <location>
        <begin position="167"/>
        <end position="197"/>
    </location>
</feature>
<dbReference type="InterPro" id="IPR013517">
    <property type="entry name" value="FG-GAP"/>
</dbReference>
<dbReference type="Pfam" id="PF01839">
    <property type="entry name" value="FG-GAP"/>
    <property type="match status" value="1"/>
</dbReference>
<keyword evidence="1" id="KW-0732">Signal</keyword>
<name>A0A7G1PGF3_9ACTN</name>
<dbReference type="OrthoDB" id="344301at2"/>
<evidence type="ECO:0000313" key="3">
    <source>
        <dbReference type="EMBL" id="BCL33384.1"/>
    </source>
</evidence>
<feature type="region of interest" description="Disordered" evidence="2">
    <location>
        <begin position="212"/>
        <end position="249"/>
    </location>
</feature>
<evidence type="ECO:0000313" key="4">
    <source>
        <dbReference type="Proteomes" id="UP000516444"/>
    </source>
</evidence>
<protein>
    <submittedName>
        <fullName evidence="3">Histidine kinase</fullName>
    </submittedName>
</protein>
<dbReference type="SUPFAM" id="SSF69318">
    <property type="entry name" value="Integrin alpha N-terminal domain"/>
    <property type="match status" value="1"/>
</dbReference>
<gene>
    <name evidence="3" type="ORF">GCM10017557_82430</name>
</gene>
<dbReference type="KEGG" id="sgm:GCM10017557_82430"/>
<proteinExistence type="predicted"/>
<feature type="compositionally biased region" description="Basic and acidic residues" evidence="2">
    <location>
        <begin position="42"/>
        <end position="51"/>
    </location>
</feature>